<proteinExistence type="predicted"/>
<evidence type="ECO:0000256" key="1">
    <source>
        <dbReference type="ARBA" id="ARBA00022443"/>
    </source>
</evidence>
<accession>A0A0N0PDQ7</accession>
<evidence type="ECO:0000256" key="2">
    <source>
        <dbReference type="PROSITE-ProRule" id="PRU00192"/>
    </source>
</evidence>
<dbReference type="AlphaFoldDB" id="A0A0N0PDQ7"/>
<protein>
    <submittedName>
        <fullName evidence="5">Signal transducing adapter molecule 1</fullName>
    </submittedName>
</protein>
<dbReference type="EMBL" id="KQ460076">
    <property type="protein sequence ID" value="KPJ17898.1"/>
    <property type="molecule type" value="Genomic_DNA"/>
</dbReference>
<dbReference type="PROSITE" id="PS50002">
    <property type="entry name" value="SH3"/>
    <property type="match status" value="1"/>
</dbReference>
<dbReference type="SUPFAM" id="SSF50044">
    <property type="entry name" value="SH3-domain"/>
    <property type="match status" value="1"/>
</dbReference>
<evidence type="ECO:0000313" key="6">
    <source>
        <dbReference type="Proteomes" id="UP000053240"/>
    </source>
</evidence>
<dbReference type="InterPro" id="IPR036028">
    <property type="entry name" value="SH3-like_dom_sf"/>
</dbReference>
<dbReference type="PANTHER" id="PTHR45929">
    <property type="entry name" value="JAK PATHWAY SIGNAL TRANSDUCTION ADAPTOR MOLECULE"/>
    <property type="match status" value="1"/>
</dbReference>
<reference evidence="5 6" key="1">
    <citation type="journal article" date="2015" name="Nat. Commun.">
        <title>Outbred genome sequencing and CRISPR/Cas9 gene editing in butterflies.</title>
        <authorList>
            <person name="Li X."/>
            <person name="Fan D."/>
            <person name="Zhang W."/>
            <person name="Liu G."/>
            <person name="Zhang L."/>
            <person name="Zhao L."/>
            <person name="Fang X."/>
            <person name="Chen L."/>
            <person name="Dong Y."/>
            <person name="Chen Y."/>
            <person name="Ding Y."/>
            <person name="Zhao R."/>
            <person name="Feng M."/>
            <person name="Zhu Y."/>
            <person name="Feng Y."/>
            <person name="Jiang X."/>
            <person name="Zhu D."/>
            <person name="Xiang H."/>
            <person name="Feng X."/>
            <person name="Li S."/>
            <person name="Wang J."/>
            <person name="Zhang G."/>
            <person name="Kronforst M.R."/>
            <person name="Wang W."/>
        </authorList>
    </citation>
    <scope>NUCLEOTIDE SEQUENCE [LARGE SCALE GENOMIC DNA]</scope>
    <source>
        <strain evidence="5">Ya'a_city_454_Pm</strain>
        <tissue evidence="5">Whole body</tissue>
    </source>
</reference>
<feature type="region of interest" description="Disordered" evidence="3">
    <location>
        <begin position="59"/>
        <end position="136"/>
    </location>
</feature>
<organism evidence="5 6">
    <name type="scientific">Papilio machaon</name>
    <name type="common">Old World swallowtail butterfly</name>
    <dbReference type="NCBI Taxonomy" id="76193"/>
    <lineage>
        <taxon>Eukaryota</taxon>
        <taxon>Metazoa</taxon>
        <taxon>Ecdysozoa</taxon>
        <taxon>Arthropoda</taxon>
        <taxon>Hexapoda</taxon>
        <taxon>Insecta</taxon>
        <taxon>Pterygota</taxon>
        <taxon>Neoptera</taxon>
        <taxon>Endopterygota</taxon>
        <taxon>Lepidoptera</taxon>
        <taxon>Glossata</taxon>
        <taxon>Ditrysia</taxon>
        <taxon>Papilionoidea</taxon>
        <taxon>Papilionidae</taxon>
        <taxon>Papilioninae</taxon>
        <taxon>Papilio</taxon>
    </lineage>
</organism>
<dbReference type="InParanoid" id="A0A0N0PDQ7"/>
<dbReference type="Gene3D" id="2.30.30.40">
    <property type="entry name" value="SH3 Domains"/>
    <property type="match status" value="1"/>
</dbReference>
<dbReference type="PANTHER" id="PTHR45929:SF3">
    <property type="entry name" value="JAK PATHWAY SIGNAL TRANSDUCTION ADAPTOR MOLECULE"/>
    <property type="match status" value="1"/>
</dbReference>
<dbReference type="InterPro" id="IPR050670">
    <property type="entry name" value="STAM"/>
</dbReference>
<keyword evidence="6" id="KW-1185">Reference proteome</keyword>
<keyword evidence="1 2" id="KW-0728">SH3 domain</keyword>
<evidence type="ECO:0000256" key="3">
    <source>
        <dbReference type="SAM" id="MobiDB-lite"/>
    </source>
</evidence>
<name>A0A0N0PDQ7_PAPMA</name>
<evidence type="ECO:0000313" key="5">
    <source>
        <dbReference type="EMBL" id="KPJ17898.1"/>
    </source>
</evidence>
<dbReference type="Gene3D" id="1.20.5.1940">
    <property type="match status" value="1"/>
</dbReference>
<feature type="domain" description="SH3" evidence="4">
    <location>
        <begin position="1"/>
        <end position="65"/>
    </location>
</feature>
<evidence type="ECO:0000259" key="4">
    <source>
        <dbReference type="PROSITE" id="PS50002"/>
    </source>
</evidence>
<dbReference type="InterPro" id="IPR001452">
    <property type="entry name" value="SH3_domain"/>
</dbReference>
<gene>
    <name evidence="5" type="ORF">RR48_01031</name>
</gene>
<dbReference type="Proteomes" id="UP000053240">
    <property type="component" value="Unassembled WGS sequence"/>
</dbReference>
<dbReference type="STRING" id="76193.A0A0N0PDQ7"/>
<feature type="region of interest" description="Disordered" evidence="3">
    <location>
        <begin position="233"/>
        <end position="295"/>
    </location>
</feature>
<dbReference type="GO" id="GO:0033565">
    <property type="term" value="C:ESCRT-0 complex"/>
    <property type="evidence" value="ECO:0007669"/>
    <property type="project" value="TreeGrafter"/>
</dbReference>
<dbReference type="GO" id="GO:0043328">
    <property type="term" value="P:protein transport to vacuole involved in ubiquitin-dependent protein catabolic process via the multivesicular body sorting pathway"/>
    <property type="evidence" value="ECO:0007669"/>
    <property type="project" value="TreeGrafter"/>
</dbReference>
<sequence>MSQSQEEINFNKSKLEHELRSMRLLVRCASDIVHVTDCSDPNWWKGHNERGEGLFPANFVTSDLSEPRPGESHPPPLATTHHHTPPHAATRPHPPPPHLNISSKLRIAEEDRRAGGKSVQFASGEEESGAGAGAGEEEPCIDEAAMDAALALLHDADPAAAEDERELRRLEARVHAMGPLVDAALERADRRHARLTQLSADLVDALNLYHSLMRDPPKSMYAPSAFLPPGALPPGALPPGALPPGALPPGAMPPGALPPGALPPGALPPGALPPGALPHAPPLAPHQPHQPPPPR</sequence>